<dbReference type="AlphaFoldDB" id="A0A5B7A4G2"/>
<evidence type="ECO:0000313" key="1">
    <source>
        <dbReference type="EMBL" id="MPA50586.1"/>
    </source>
</evidence>
<reference evidence="1" key="1">
    <citation type="submission" date="2019-08" db="EMBL/GenBank/DDBJ databases">
        <title>Reference gene set and small RNA set construction with multiple tissues from Davidia involucrata Baill.</title>
        <authorList>
            <person name="Yang H."/>
            <person name="Zhou C."/>
            <person name="Li G."/>
            <person name="Wang J."/>
            <person name="Gao P."/>
            <person name="Wang M."/>
            <person name="Wang R."/>
            <person name="Zhao Y."/>
        </authorList>
    </citation>
    <scope>NUCLEOTIDE SEQUENCE</scope>
    <source>
        <tissue evidence="1">Mixed with DoveR01_LX</tissue>
    </source>
</reference>
<name>A0A5B7A4G2_DAVIN</name>
<accession>A0A5B7A4G2</accession>
<dbReference type="EMBL" id="GHES01020027">
    <property type="protein sequence ID" value="MPA50586.1"/>
    <property type="molecule type" value="Transcribed_RNA"/>
</dbReference>
<proteinExistence type="predicted"/>
<dbReference type="PANTHER" id="PTHR35320:SF1">
    <property type="entry name" value="ATP-DEPENDENT CLP PROTEASE ATP-BINDING SUBUNIT"/>
    <property type="match status" value="1"/>
</dbReference>
<gene>
    <name evidence="1" type="ORF">Din_020027</name>
</gene>
<protein>
    <submittedName>
        <fullName evidence="1">Uncharacterized protein</fullName>
    </submittedName>
</protein>
<dbReference type="PANTHER" id="PTHR35320">
    <property type="entry name" value="ATP-DEPENDENT CLP PROTEASE ATP-BINDING SUBUNIT"/>
    <property type="match status" value="1"/>
</dbReference>
<organism evidence="1">
    <name type="scientific">Davidia involucrata</name>
    <name type="common">Dove tree</name>
    <dbReference type="NCBI Taxonomy" id="16924"/>
    <lineage>
        <taxon>Eukaryota</taxon>
        <taxon>Viridiplantae</taxon>
        <taxon>Streptophyta</taxon>
        <taxon>Embryophyta</taxon>
        <taxon>Tracheophyta</taxon>
        <taxon>Spermatophyta</taxon>
        <taxon>Magnoliopsida</taxon>
        <taxon>eudicotyledons</taxon>
        <taxon>Gunneridae</taxon>
        <taxon>Pentapetalae</taxon>
        <taxon>asterids</taxon>
        <taxon>Cornales</taxon>
        <taxon>Nyssaceae</taxon>
        <taxon>Davidia</taxon>
    </lineage>
</organism>
<sequence>MLMIIPHELLSPFLHAHKYILLFPLQTLTQITHQMGCQIYSNPQILCRVSTKKPTHLFSISSVQPKLRIQTTTLSSSNNQNQPEPISTTSITQIQMPEPDVYSVKFKTLGGCKLGISRYPDFDYNADGGTGTGKGTKIIDNDLNGEISVSFDLKTLYIPPLMSATTRFLGLPLPPFLKIDIAPELFQGRINQESGMVDLEFKAKFRFSVGNVYKAPPLLVETVLTTEESKGTLRSGRGERLDEEGRCRLVGVATVEPINDFLMNSFLGLPTECLANLNAIISLSNT</sequence>